<comment type="caution">
    <text evidence="2">The sequence shown here is derived from an EMBL/GenBank/DDBJ whole genome shotgun (WGS) entry which is preliminary data.</text>
</comment>
<sequence length="65" mass="6943">MIGLTFGEIEPSKSTRITQGETDPQNSTNFPGISKVEEGEPSRGLALDSYFSDIDSDFGSGSLDL</sequence>
<feature type="compositionally biased region" description="Polar residues" evidence="1">
    <location>
        <begin position="12"/>
        <end position="31"/>
    </location>
</feature>
<organism evidence="2 3">
    <name type="scientific">candidate division MSBL1 archaeon SCGC-AAA259D18</name>
    <dbReference type="NCBI Taxonomy" id="1698262"/>
    <lineage>
        <taxon>Archaea</taxon>
        <taxon>Methanobacteriati</taxon>
        <taxon>Methanobacteriota</taxon>
        <taxon>candidate division MSBL1</taxon>
    </lineage>
</organism>
<reference evidence="2 3" key="1">
    <citation type="journal article" date="2016" name="Sci. Rep.">
        <title>Metabolic traits of an uncultured archaeal lineage -MSBL1- from brine pools of the Red Sea.</title>
        <authorList>
            <person name="Mwirichia R."/>
            <person name="Alam I."/>
            <person name="Rashid M."/>
            <person name="Vinu M."/>
            <person name="Ba-Alawi W."/>
            <person name="Anthony Kamau A."/>
            <person name="Kamanda Ngugi D."/>
            <person name="Goker M."/>
            <person name="Klenk H.P."/>
            <person name="Bajic V."/>
            <person name="Stingl U."/>
        </authorList>
    </citation>
    <scope>NUCLEOTIDE SEQUENCE [LARGE SCALE GENOMIC DNA]</scope>
    <source>
        <strain evidence="2">SCGC-AAA259D18</strain>
    </source>
</reference>
<evidence type="ECO:0000313" key="3">
    <source>
        <dbReference type="Proteomes" id="UP000070195"/>
    </source>
</evidence>
<dbReference type="Proteomes" id="UP000070195">
    <property type="component" value="Unassembled WGS sequence"/>
</dbReference>
<protein>
    <submittedName>
        <fullName evidence="2">Uncharacterized protein</fullName>
    </submittedName>
</protein>
<name>A0A133UBG4_9EURY</name>
<evidence type="ECO:0000256" key="1">
    <source>
        <dbReference type="SAM" id="MobiDB-lite"/>
    </source>
</evidence>
<dbReference type="EMBL" id="LHXM01000021">
    <property type="protein sequence ID" value="KXA91520.1"/>
    <property type="molecule type" value="Genomic_DNA"/>
</dbReference>
<proteinExistence type="predicted"/>
<keyword evidence="3" id="KW-1185">Reference proteome</keyword>
<accession>A0A133UBG4</accession>
<evidence type="ECO:0000313" key="2">
    <source>
        <dbReference type="EMBL" id="KXA91520.1"/>
    </source>
</evidence>
<dbReference type="AlphaFoldDB" id="A0A133UBG4"/>
<feature type="region of interest" description="Disordered" evidence="1">
    <location>
        <begin position="1"/>
        <end position="33"/>
    </location>
</feature>
<gene>
    <name evidence="2" type="ORF">AKJ63_01340</name>
</gene>